<dbReference type="InterPro" id="IPR041698">
    <property type="entry name" value="Methyltransf_25"/>
</dbReference>
<gene>
    <name evidence="3" type="ORF">EQU50_04470</name>
</gene>
<accession>A0A4Q7DMX4</accession>
<dbReference type="PROSITE" id="PS01131">
    <property type="entry name" value="RRNA_A_DIMETH"/>
    <property type="match status" value="1"/>
</dbReference>
<dbReference type="Pfam" id="PF13649">
    <property type="entry name" value="Methyltransf_25"/>
    <property type="match status" value="1"/>
</dbReference>
<dbReference type="InterPro" id="IPR029063">
    <property type="entry name" value="SAM-dependent_MTases_sf"/>
</dbReference>
<keyword evidence="3" id="KW-0489">Methyltransferase</keyword>
<dbReference type="OrthoDB" id="9805585at2"/>
<sequence>MAESAAWFCLALSTDGIPLMKPISKIRKRDESLLFLKQLVKNPKSLGALVPSSIVLADFMCRHIDLTQNPRIIEIGAGTGRFTQALLKNGLPSENLCVVEIDPAMCAFLQKNFPDIYIVNGNANQLSDLLPETWTQADVIVSGIPMVNLSFHDQHQIIQSCFKILTPLGSLLQFTYGPLSPLPSRKLGLRQKRLGHVLLNFPPAAVWKYWKPASHESRQKRSPMNRLKHQGLHQLKRLKKQSLKVLRSHEKN</sequence>
<dbReference type="EMBL" id="SCFB01000005">
    <property type="protein sequence ID" value="RZI46196.1"/>
    <property type="molecule type" value="Genomic_DNA"/>
</dbReference>
<feature type="domain" description="Methyltransferase" evidence="2">
    <location>
        <begin position="72"/>
        <end position="169"/>
    </location>
</feature>
<evidence type="ECO:0000256" key="1">
    <source>
        <dbReference type="ARBA" id="ARBA00022691"/>
    </source>
</evidence>
<dbReference type="Proteomes" id="UP000293550">
    <property type="component" value="Unassembled WGS sequence"/>
</dbReference>
<evidence type="ECO:0000313" key="3">
    <source>
        <dbReference type="EMBL" id="RZI46196.1"/>
    </source>
</evidence>
<dbReference type="Gene3D" id="3.40.50.150">
    <property type="entry name" value="Vaccinia Virus protein VP39"/>
    <property type="match status" value="1"/>
</dbReference>
<evidence type="ECO:0000259" key="2">
    <source>
        <dbReference type="Pfam" id="PF13649"/>
    </source>
</evidence>
<name>A0A4Q7DMX4_9PROT</name>
<proteinExistence type="predicted"/>
<dbReference type="AlphaFoldDB" id="A0A4Q7DMX4"/>
<keyword evidence="1" id="KW-0949">S-adenosyl-L-methionine</keyword>
<dbReference type="SUPFAM" id="SSF53335">
    <property type="entry name" value="S-adenosyl-L-methionine-dependent methyltransferases"/>
    <property type="match status" value="1"/>
</dbReference>
<dbReference type="GO" id="GO:0000179">
    <property type="term" value="F:rRNA (adenine-N6,N6-)-dimethyltransferase activity"/>
    <property type="evidence" value="ECO:0007669"/>
    <property type="project" value="InterPro"/>
</dbReference>
<comment type="caution">
    <text evidence="3">The sequence shown here is derived from an EMBL/GenBank/DDBJ whole genome shotgun (WGS) entry which is preliminary data.</text>
</comment>
<dbReference type="RefSeq" id="WP_130153948.1">
    <property type="nucleotide sequence ID" value="NZ_SCFB01000005.1"/>
</dbReference>
<organism evidence="3 4">
    <name type="scientific">Candidatus Finniella inopinata</name>
    <dbReference type="NCBI Taxonomy" id="1696036"/>
    <lineage>
        <taxon>Bacteria</taxon>
        <taxon>Pseudomonadati</taxon>
        <taxon>Pseudomonadota</taxon>
        <taxon>Alphaproteobacteria</taxon>
        <taxon>Holosporales</taxon>
        <taxon>Candidatus Paracaedibacteraceae</taxon>
        <taxon>Candidatus Finniella</taxon>
    </lineage>
</organism>
<dbReference type="InterPro" id="IPR020596">
    <property type="entry name" value="rRNA_Ade_Mease_Trfase_CS"/>
</dbReference>
<reference evidence="3 4" key="1">
    <citation type="submission" date="2018-10" db="EMBL/GenBank/DDBJ databases">
        <title>An updated phylogeny of the Alphaproteobacteria reveals that the parasitic Rickettsiales and Holosporales have independent origins.</title>
        <authorList>
            <person name="Munoz-Gomez S.A."/>
            <person name="Hess S."/>
            <person name="Burger G."/>
            <person name="Lang B.F."/>
            <person name="Susko E."/>
            <person name="Slamovits C.H."/>
            <person name="Roger A.J."/>
        </authorList>
    </citation>
    <scope>NUCLEOTIDE SEQUENCE [LARGE SCALE GENOMIC DNA]</scope>
    <source>
        <strain evidence="3">HOLO01</strain>
    </source>
</reference>
<evidence type="ECO:0000313" key="4">
    <source>
        <dbReference type="Proteomes" id="UP000293550"/>
    </source>
</evidence>
<keyword evidence="3" id="KW-0808">Transferase</keyword>
<dbReference type="CDD" id="cd02440">
    <property type="entry name" value="AdoMet_MTases"/>
    <property type="match status" value="1"/>
</dbReference>
<keyword evidence="4" id="KW-1185">Reference proteome</keyword>
<protein>
    <submittedName>
        <fullName evidence="3">Methyltransferase domain-containing protein</fullName>
    </submittedName>
</protein>